<evidence type="ECO:0000256" key="1">
    <source>
        <dbReference type="ARBA" id="ARBA00001933"/>
    </source>
</evidence>
<dbReference type="Gene3D" id="3.90.1150.10">
    <property type="entry name" value="Aspartate Aminotransferase, domain 1"/>
    <property type="match status" value="1"/>
</dbReference>
<dbReference type="PANTHER" id="PTHR43144">
    <property type="entry name" value="AMINOTRANSFERASE"/>
    <property type="match status" value="1"/>
</dbReference>
<comment type="caution">
    <text evidence="5">The sequence shown here is derived from an EMBL/GenBank/DDBJ whole genome shotgun (WGS) entry which is preliminary data.</text>
</comment>
<gene>
    <name evidence="5" type="ORF">Adt_17634</name>
</gene>
<keyword evidence="3" id="KW-0808">Transferase</keyword>
<protein>
    <submittedName>
        <fullName evidence="5">LL-diaminopimelate aminotransferase</fullName>
    </submittedName>
</protein>
<keyword evidence="4" id="KW-0663">Pyridoxal phosphate</keyword>
<evidence type="ECO:0000313" key="6">
    <source>
        <dbReference type="Proteomes" id="UP001604336"/>
    </source>
</evidence>
<keyword evidence="6" id="KW-1185">Reference proteome</keyword>
<reference evidence="6" key="1">
    <citation type="submission" date="2024-07" db="EMBL/GenBank/DDBJ databases">
        <title>Two chromosome-level genome assemblies of Korean endemic species Abeliophyllum distichum and Forsythia ovata (Oleaceae).</title>
        <authorList>
            <person name="Jang H."/>
        </authorList>
    </citation>
    <scope>NUCLEOTIDE SEQUENCE [LARGE SCALE GENOMIC DNA]</scope>
</reference>
<comment type="cofactor">
    <cofactor evidence="1">
        <name>pyridoxal 5'-phosphate</name>
        <dbReference type="ChEBI" id="CHEBI:597326"/>
    </cofactor>
</comment>
<evidence type="ECO:0000313" key="5">
    <source>
        <dbReference type="EMBL" id="KAL2512034.1"/>
    </source>
</evidence>
<dbReference type="EMBL" id="JBFOLK010000005">
    <property type="protein sequence ID" value="KAL2512034.1"/>
    <property type="molecule type" value="Genomic_DNA"/>
</dbReference>
<dbReference type="InterPro" id="IPR015422">
    <property type="entry name" value="PyrdxlP-dep_Trfase_small"/>
</dbReference>
<dbReference type="AlphaFoldDB" id="A0ABD1THC1"/>
<accession>A0ABD1THC1</accession>
<evidence type="ECO:0000256" key="3">
    <source>
        <dbReference type="ARBA" id="ARBA00022679"/>
    </source>
</evidence>
<dbReference type="Proteomes" id="UP001604336">
    <property type="component" value="Unassembled WGS sequence"/>
</dbReference>
<dbReference type="GO" id="GO:0008483">
    <property type="term" value="F:transaminase activity"/>
    <property type="evidence" value="ECO:0007669"/>
    <property type="project" value="UniProtKB-KW"/>
</dbReference>
<name>A0ABD1THC1_9LAMI</name>
<evidence type="ECO:0000256" key="2">
    <source>
        <dbReference type="ARBA" id="ARBA00022576"/>
    </source>
</evidence>
<evidence type="ECO:0000256" key="4">
    <source>
        <dbReference type="ARBA" id="ARBA00022898"/>
    </source>
</evidence>
<keyword evidence="2 5" id="KW-0032">Aminotransferase</keyword>
<proteinExistence type="predicted"/>
<sequence>MSLIHQNLSTSISSSTSTFLGHNNLKSIKSSNVSILGRISGVIKCVARPQLRKLEKYMRRCSGKLHYSWCSYGYIDLTAFWAYKTKVSRNENMGKLQAGYLFPEIAKRRAAHMLKYPNAQVISLGIGDTAEPIPEVITSAMAKVLLPVMVMNFAGIVNYF</sequence>
<dbReference type="InterPro" id="IPR019942">
    <property type="entry name" value="DapL/ALD1"/>
</dbReference>
<organism evidence="5 6">
    <name type="scientific">Abeliophyllum distichum</name>
    <dbReference type="NCBI Taxonomy" id="126358"/>
    <lineage>
        <taxon>Eukaryota</taxon>
        <taxon>Viridiplantae</taxon>
        <taxon>Streptophyta</taxon>
        <taxon>Embryophyta</taxon>
        <taxon>Tracheophyta</taxon>
        <taxon>Spermatophyta</taxon>
        <taxon>Magnoliopsida</taxon>
        <taxon>eudicotyledons</taxon>
        <taxon>Gunneridae</taxon>
        <taxon>Pentapetalae</taxon>
        <taxon>asterids</taxon>
        <taxon>lamiids</taxon>
        <taxon>Lamiales</taxon>
        <taxon>Oleaceae</taxon>
        <taxon>Forsythieae</taxon>
        <taxon>Abeliophyllum</taxon>
    </lineage>
</organism>